<protein>
    <submittedName>
        <fullName evidence="2">YHS domain-containing protein</fullName>
    </submittedName>
</protein>
<dbReference type="InterPro" id="IPR009078">
    <property type="entry name" value="Ferritin-like_SF"/>
</dbReference>
<dbReference type="PROSITE" id="PS51257">
    <property type="entry name" value="PROKAR_LIPOPROTEIN"/>
    <property type="match status" value="1"/>
</dbReference>
<feature type="signal peptide" evidence="1">
    <location>
        <begin position="1"/>
        <end position="23"/>
    </location>
</feature>
<dbReference type="STRING" id="393003.SAMN05660461_2518"/>
<dbReference type="SUPFAM" id="SSF47240">
    <property type="entry name" value="Ferritin-like"/>
    <property type="match status" value="1"/>
</dbReference>
<dbReference type="EMBL" id="FUZZ01000001">
    <property type="protein sequence ID" value="SKD02403.1"/>
    <property type="molecule type" value="Genomic_DNA"/>
</dbReference>
<evidence type="ECO:0000313" key="2">
    <source>
        <dbReference type="EMBL" id="SKD02403.1"/>
    </source>
</evidence>
<name>A0A1T5NQA5_9BACT</name>
<keyword evidence="3" id="KW-1185">Reference proteome</keyword>
<evidence type="ECO:0000256" key="1">
    <source>
        <dbReference type="SAM" id="SignalP"/>
    </source>
</evidence>
<keyword evidence="1" id="KW-0732">Signal</keyword>
<dbReference type="Gene3D" id="1.10.620.20">
    <property type="entry name" value="Ribonucleotide Reductase, subunit A"/>
    <property type="match status" value="1"/>
</dbReference>
<evidence type="ECO:0000313" key="3">
    <source>
        <dbReference type="Proteomes" id="UP000190166"/>
    </source>
</evidence>
<dbReference type="RefSeq" id="WP_079469689.1">
    <property type="nucleotide sequence ID" value="NZ_FUZZ01000001.1"/>
</dbReference>
<proteinExistence type="predicted"/>
<sequence length="93" mass="10178">MKYIFITCSALFLFACAQKQAPAENAGTPAPAAAEMPAVVASNKLPDPVCEMPYDTSYKEWAVYKTDTLHFCSTTCKGVFEKAPEKYMAKLGK</sequence>
<dbReference type="AlphaFoldDB" id="A0A1T5NQA5"/>
<accession>A0A1T5NQA5</accession>
<feature type="chain" id="PRO_5012414167" evidence="1">
    <location>
        <begin position="24"/>
        <end position="93"/>
    </location>
</feature>
<dbReference type="Proteomes" id="UP000190166">
    <property type="component" value="Unassembled WGS sequence"/>
</dbReference>
<dbReference type="GO" id="GO:0016491">
    <property type="term" value="F:oxidoreductase activity"/>
    <property type="evidence" value="ECO:0007669"/>
    <property type="project" value="InterPro"/>
</dbReference>
<dbReference type="InterPro" id="IPR012348">
    <property type="entry name" value="RNR-like"/>
</dbReference>
<gene>
    <name evidence="2" type="ORF">SAMN05660461_2518</name>
</gene>
<reference evidence="2 3" key="1">
    <citation type="submission" date="2017-02" db="EMBL/GenBank/DDBJ databases">
        <authorList>
            <person name="Peterson S.W."/>
        </authorList>
    </citation>
    <scope>NUCLEOTIDE SEQUENCE [LARGE SCALE GENOMIC DNA]</scope>
    <source>
        <strain evidence="2 3">DSM 18108</strain>
    </source>
</reference>
<organism evidence="2 3">
    <name type="scientific">Chitinophaga ginsengisegetis</name>
    <dbReference type="NCBI Taxonomy" id="393003"/>
    <lineage>
        <taxon>Bacteria</taxon>
        <taxon>Pseudomonadati</taxon>
        <taxon>Bacteroidota</taxon>
        <taxon>Chitinophagia</taxon>
        <taxon>Chitinophagales</taxon>
        <taxon>Chitinophagaceae</taxon>
        <taxon>Chitinophaga</taxon>
    </lineage>
</organism>